<gene>
    <name evidence="1" type="ORF">UY48_C0002G0020</name>
</gene>
<dbReference type="EMBL" id="LCQD01000002">
    <property type="protein sequence ID" value="KKW13329.1"/>
    <property type="molecule type" value="Genomic_DNA"/>
</dbReference>
<sequence>MKKRWKIVWFWWVVLLSFLTRGGKDWEIVEGVPEDARLVDWGPHTDWEELVGLVIESASFPEVEITSELWDVVRDEVPVLLLKSRIIPQPLSDVLPDDARVERALTAIEEAVQILRDLREEPRAEGAGEEAR</sequence>
<reference evidence="1 2" key="1">
    <citation type="journal article" date="2015" name="Nature">
        <title>rRNA introns, odd ribosomes, and small enigmatic genomes across a large radiation of phyla.</title>
        <authorList>
            <person name="Brown C.T."/>
            <person name="Hug L.A."/>
            <person name="Thomas B.C."/>
            <person name="Sharon I."/>
            <person name="Castelle C.J."/>
            <person name="Singh A."/>
            <person name="Wilkins M.J."/>
            <person name="Williams K.H."/>
            <person name="Banfield J.F."/>
        </authorList>
    </citation>
    <scope>NUCLEOTIDE SEQUENCE [LARGE SCALE GENOMIC DNA]</scope>
</reference>
<name>A0A0G1Z3G3_9BACT</name>
<dbReference type="Proteomes" id="UP000034588">
    <property type="component" value="Unassembled WGS sequence"/>
</dbReference>
<comment type="caution">
    <text evidence="1">The sequence shown here is derived from an EMBL/GenBank/DDBJ whole genome shotgun (WGS) entry which is preliminary data.</text>
</comment>
<organism evidence="1 2">
    <name type="scientific">Candidatus Gottesmanbacteria bacterium GW2011_GWB1_49_7</name>
    <dbReference type="NCBI Taxonomy" id="1618448"/>
    <lineage>
        <taxon>Bacteria</taxon>
        <taxon>Candidatus Gottesmaniibacteriota</taxon>
    </lineage>
</organism>
<proteinExistence type="predicted"/>
<evidence type="ECO:0000313" key="2">
    <source>
        <dbReference type="Proteomes" id="UP000034588"/>
    </source>
</evidence>
<accession>A0A0G1Z3G3</accession>
<protein>
    <submittedName>
        <fullName evidence="1">Uncharacterized protein</fullName>
    </submittedName>
</protein>
<dbReference type="AlphaFoldDB" id="A0A0G1Z3G3"/>
<evidence type="ECO:0000313" key="1">
    <source>
        <dbReference type="EMBL" id="KKW13329.1"/>
    </source>
</evidence>